<proteinExistence type="predicted"/>
<evidence type="ECO:0000313" key="7">
    <source>
        <dbReference type="EMBL" id="MDY0871477.1"/>
    </source>
</evidence>
<dbReference type="InterPro" id="IPR011527">
    <property type="entry name" value="ABC1_TM_dom"/>
</dbReference>
<dbReference type="InterPro" id="IPR036640">
    <property type="entry name" value="ABC1_TM_sf"/>
</dbReference>
<comment type="subcellular location">
    <subcellularLocation>
        <location evidence="1">Cell membrane</location>
        <topology evidence="1">Multi-pass membrane protein</topology>
    </subcellularLocation>
</comment>
<dbReference type="RefSeq" id="WP_320499905.1">
    <property type="nucleotide sequence ID" value="NZ_JAXCLX010000001.1"/>
</dbReference>
<evidence type="ECO:0000256" key="1">
    <source>
        <dbReference type="ARBA" id="ARBA00004651"/>
    </source>
</evidence>
<evidence type="ECO:0000256" key="2">
    <source>
        <dbReference type="ARBA" id="ARBA00022692"/>
    </source>
</evidence>
<dbReference type="Gene3D" id="1.20.1560.10">
    <property type="entry name" value="ABC transporter type 1, transmembrane domain"/>
    <property type="match status" value="1"/>
</dbReference>
<comment type="caution">
    <text evidence="7">The sequence shown here is derived from an EMBL/GenBank/DDBJ whole genome shotgun (WGS) entry which is preliminary data.</text>
</comment>
<name>A0ABU5DWW0_9PROT</name>
<organism evidence="7 8">
    <name type="scientific">Dongia rigui</name>
    <dbReference type="NCBI Taxonomy" id="940149"/>
    <lineage>
        <taxon>Bacteria</taxon>
        <taxon>Pseudomonadati</taxon>
        <taxon>Pseudomonadota</taxon>
        <taxon>Alphaproteobacteria</taxon>
        <taxon>Rhodospirillales</taxon>
        <taxon>Dongiaceae</taxon>
        <taxon>Dongia</taxon>
    </lineage>
</organism>
<dbReference type="Proteomes" id="UP001271769">
    <property type="component" value="Unassembled WGS sequence"/>
</dbReference>
<sequence length="315" mass="35165">MMPRSLLVFIWQVSGRRQILLCGLTVIVSLLTTLPLELQRRIVDDAIHGQAVDLLLLLSAAYLGVLLVQGGLKYVLNVYRGYMVEHVARDLRHRIFDGTQGKEGAHLVKQGAIVSMVAAEVEDLAGFVGDSVSFPLLQAGTALSAMGYLIWVEPRIALFAILLYLPQLFVVPLGQRRINRWGNIHARLLRKMGDTIVGTSVGGAFDRHGRPKFRRRFMRLVMGAYRTRRAVYRVKFFLTFFGNFLDALAPLIVLSVGGWLVIKGEVEVSTLVVFITGFQKVADPWDQLLTFYRTASNAKVKYRLIADALPQPVSA</sequence>
<dbReference type="CDD" id="cd07346">
    <property type="entry name" value="ABC_6TM_exporters"/>
    <property type="match status" value="1"/>
</dbReference>
<feature type="transmembrane region" description="Helical" evidence="5">
    <location>
        <begin position="236"/>
        <end position="262"/>
    </location>
</feature>
<keyword evidence="8" id="KW-1185">Reference proteome</keyword>
<feature type="transmembrane region" description="Helical" evidence="5">
    <location>
        <begin position="54"/>
        <end position="76"/>
    </location>
</feature>
<evidence type="ECO:0000313" key="8">
    <source>
        <dbReference type="Proteomes" id="UP001271769"/>
    </source>
</evidence>
<evidence type="ECO:0000256" key="3">
    <source>
        <dbReference type="ARBA" id="ARBA00022989"/>
    </source>
</evidence>
<accession>A0ABU5DWW0</accession>
<keyword evidence="3 5" id="KW-1133">Transmembrane helix</keyword>
<feature type="domain" description="ABC transmembrane type-1" evidence="6">
    <location>
        <begin position="19"/>
        <end position="297"/>
    </location>
</feature>
<evidence type="ECO:0000256" key="4">
    <source>
        <dbReference type="ARBA" id="ARBA00023136"/>
    </source>
</evidence>
<keyword evidence="7" id="KW-0547">Nucleotide-binding</keyword>
<evidence type="ECO:0000256" key="5">
    <source>
        <dbReference type="SAM" id="Phobius"/>
    </source>
</evidence>
<protein>
    <submittedName>
        <fullName evidence="7">ABC transporter ATP-binding protein</fullName>
    </submittedName>
</protein>
<dbReference type="GO" id="GO:0005524">
    <property type="term" value="F:ATP binding"/>
    <property type="evidence" value="ECO:0007669"/>
    <property type="project" value="UniProtKB-KW"/>
</dbReference>
<reference evidence="7 8" key="1">
    <citation type="journal article" date="2013" name="Antonie Van Leeuwenhoek">
        <title>Dongia rigui sp. nov., isolated from freshwater of a large wetland in Korea.</title>
        <authorList>
            <person name="Baik K.S."/>
            <person name="Hwang Y.M."/>
            <person name="Choi J.S."/>
            <person name="Kwon J."/>
            <person name="Seong C.N."/>
        </authorList>
    </citation>
    <scope>NUCLEOTIDE SEQUENCE [LARGE SCALE GENOMIC DNA]</scope>
    <source>
        <strain evidence="7 8">04SU4-P</strain>
    </source>
</reference>
<keyword evidence="4 5" id="KW-0472">Membrane</keyword>
<keyword evidence="2 5" id="KW-0812">Transmembrane</keyword>
<dbReference type="PROSITE" id="PS50929">
    <property type="entry name" value="ABC_TM1F"/>
    <property type="match status" value="1"/>
</dbReference>
<evidence type="ECO:0000259" key="6">
    <source>
        <dbReference type="PROSITE" id="PS50929"/>
    </source>
</evidence>
<dbReference type="EMBL" id="JAXCLX010000001">
    <property type="protein sequence ID" value="MDY0871477.1"/>
    <property type="molecule type" value="Genomic_DNA"/>
</dbReference>
<dbReference type="Pfam" id="PF00664">
    <property type="entry name" value="ABC_membrane"/>
    <property type="match status" value="1"/>
</dbReference>
<keyword evidence="7" id="KW-0067">ATP-binding</keyword>
<dbReference type="SUPFAM" id="SSF90123">
    <property type="entry name" value="ABC transporter transmembrane region"/>
    <property type="match status" value="1"/>
</dbReference>
<gene>
    <name evidence="7" type="ORF">SMD31_06070</name>
</gene>